<feature type="region of interest" description="Disordered" evidence="5">
    <location>
        <begin position="1376"/>
        <end position="1403"/>
    </location>
</feature>
<evidence type="ECO:0000259" key="6">
    <source>
        <dbReference type="PROSITE" id="PS50135"/>
    </source>
</evidence>
<feature type="domain" description="ZZ-type" evidence="6">
    <location>
        <begin position="521"/>
        <end position="575"/>
    </location>
</feature>
<dbReference type="InterPro" id="IPR000433">
    <property type="entry name" value="Znf_ZZ"/>
</dbReference>
<dbReference type="Proteomes" id="UP001556367">
    <property type="component" value="Unassembled WGS sequence"/>
</dbReference>
<dbReference type="SUPFAM" id="SSF57850">
    <property type="entry name" value="RING/U-box"/>
    <property type="match status" value="3"/>
</dbReference>
<evidence type="ECO:0000256" key="3">
    <source>
        <dbReference type="ARBA" id="ARBA00022833"/>
    </source>
</evidence>
<keyword evidence="8" id="KW-1185">Reference proteome</keyword>
<feature type="region of interest" description="Disordered" evidence="5">
    <location>
        <begin position="1418"/>
        <end position="1444"/>
    </location>
</feature>
<dbReference type="Gene3D" id="2.60.40.10">
    <property type="entry name" value="Immunoglobulins"/>
    <property type="match status" value="1"/>
</dbReference>
<dbReference type="Pfam" id="PF00569">
    <property type="entry name" value="ZZ"/>
    <property type="match status" value="3"/>
</dbReference>
<dbReference type="EMBL" id="JASNQZ010000011">
    <property type="protein sequence ID" value="KAL0951646.1"/>
    <property type="molecule type" value="Genomic_DNA"/>
</dbReference>
<keyword evidence="2 4" id="KW-0863">Zinc-finger</keyword>
<feature type="domain" description="ZZ-type" evidence="6">
    <location>
        <begin position="620"/>
        <end position="672"/>
    </location>
</feature>
<dbReference type="CDD" id="cd14947">
    <property type="entry name" value="NBR1_like"/>
    <property type="match status" value="1"/>
</dbReference>
<protein>
    <recommendedName>
        <fullName evidence="6">ZZ-type domain-containing protein</fullName>
    </recommendedName>
</protein>
<evidence type="ECO:0000256" key="1">
    <source>
        <dbReference type="ARBA" id="ARBA00022723"/>
    </source>
</evidence>
<proteinExistence type="predicted"/>
<feature type="domain" description="ZZ-type" evidence="6">
    <location>
        <begin position="683"/>
        <end position="738"/>
    </location>
</feature>
<dbReference type="Pfam" id="PF16158">
    <property type="entry name" value="N_BRCA1_IG"/>
    <property type="match status" value="1"/>
</dbReference>
<keyword evidence="3" id="KW-0862">Zinc</keyword>
<organism evidence="7 8">
    <name type="scientific">Hohenbuehelia grisea</name>
    <dbReference type="NCBI Taxonomy" id="104357"/>
    <lineage>
        <taxon>Eukaryota</taxon>
        <taxon>Fungi</taxon>
        <taxon>Dikarya</taxon>
        <taxon>Basidiomycota</taxon>
        <taxon>Agaricomycotina</taxon>
        <taxon>Agaricomycetes</taxon>
        <taxon>Agaricomycetidae</taxon>
        <taxon>Agaricales</taxon>
        <taxon>Pleurotineae</taxon>
        <taxon>Pleurotaceae</taxon>
        <taxon>Hohenbuehelia</taxon>
    </lineage>
</organism>
<feature type="region of interest" description="Disordered" evidence="5">
    <location>
        <begin position="961"/>
        <end position="983"/>
    </location>
</feature>
<evidence type="ECO:0000256" key="2">
    <source>
        <dbReference type="ARBA" id="ARBA00022771"/>
    </source>
</evidence>
<gene>
    <name evidence="7" type="ORF">HGRIS_008326</name>
</gene>
<evidence type="ECO:0000256" key="4">
    <source>
        <dbReference type="PROSITE-ProRule" id="PRU00228"/>
    </source>
</evidence>
<comment type="caution">
    <text evidence="7">The sequence shown here is derived from an EMBL/GenBank/DDBJ whole genome shotgun (WGS) entry which is preliminary data.</text>
</comment>
<feature type="compositionally biased region" description="Low complexity" evidence="5">
    <location>
        <begin position="1084"/>
        <end position="1098"/>
    </location>
</feature>
<keyword evidence="1" id="KW-0479">Metal-binding</keyword>
<feature type="region of interest" description="Disordered" evidence="5">
    <location>
        <begin position="770"/>
        <end position="818"/>
    </location>
</feature>
<dbReference type="InterPro" id="IPR032350">
    <property type="entry name" value="Nbr1_FW"/>
</dbReference>
<dbReference type="Gene3D" id="3.30.60.90">
    <property type="match status" value="3"/>
</dbReference>
<accession>A0ABR3J7L9</accession>
<dbReference type="PROSITE" id="PS01357">
    <property type="entry name" value="ZF_ZZ_1"/>
    <property type="match status" value="1"/>
</dbReference>
<reference evidence="8" key="1">
    <citation type="submission" date="2024-06" db="EMBL/GenBank/DDBJ databases">
        <title>Multi-omics analyses provide insights into the biosynthesis of the anticancer antibiotic pleurotin in Hohenbuehelia grisea.</title>
        <authorList>
            <person name="Weaver J.A."/>
            <person name="Alberti F."/>
        </authorList>
    </citation>
    <scope>NUCLEOTIDE SEQUENCE [LARGE SCALE GENOMIC DNA]</scope>
    <source>
        <strain evidence="8">T-177</strain>
    </source>
</reference>
<dbReference type="InterPro" id="IPR013783">
    <property type="entry name" value="Ig-like_fold"/>
</dbReference>
<evidence type="ECO:0000313" key="7">
    <source>
        <dbReference type="EMBL" id="KAL0951646.1"/>
    </source>
</evidence>
<dbReference type="InterPro" id="IPR043145">
    <property type="entry name" value="Znf_ZZ_sf"/>
</dbReference>
<name>A0ABR3J7L9_9AGAR</name>
<dbReference type="PANTHER" id="PTHR20930">
    <property type="entry name" value="OVARIAN CARCINOMA ANTIGEN CA125-RELATED"/>
    <property type="match status" value="1"/>
</dbReference>
<feature type="compositionally biased region" description="Low complexity" evidence="5">
    <location>
        <begin position="770"/>
        <end position="780"/>
    </location>
</feature>
<dbReference type="SMART" id="SM00291">
    <property type="entry name" value="ZnF_ZZ"/>
    <property type="match status" value="3"/>
</dbReference>
<dbReference type="PANTHER" id="PTHR20930:SF0">
    <property type="entry name" value="PROTEIN ILRUN"/>
    <property type="match status" value="1"/>
</dbReference>
<dbReference type="PROSITE" id="PS50135">
    <property type="entry name" value="ZF_ZZ_2"/>
    <property type="match status" value="3"/>
</dbReference>
<evidence type="ECO:0000256" key="5">
    <source>
        <dbReference type="SAM" id="MobiDB-lite"/>
    </source>
</evidence>
<sequence>MDCASPVSPSLHPPPQMFTVKATYRGQTRKFSFADNRYFPTFDQLCNQLYRVFPISQNYYLSKLLFSADSDKPSRILIAKEVHSAADYEDCLKPLKLQSWPNALLKFTVYDETPHKAPTSVASVSHQWSASGASACGTDTTVQASSPLTALGRRSIPSLHVEASKPQGLPVPPPPPPPPISLFHIPPPPIIYSSPPRAFTQDPMDVDPPPVVPKLFPNASRRAQQPAVPPKPDVLKPCACVGGKKEVQELITTFQQDLDRVLTRVFGETQPEPRAPSVLPRPPIIPPPAPYVPYLPPASTAPKQPIPCCPSLWCSSCRQMFRGSSYFTCDRCFTTKCAPCRQPALGLADYSCSGMGFVHEWKERKCHVCNPTNSPAQSMYSMNPFVNNLRPPLPPMFPPPPPVAPIIPQPFSSYVPPFLGPNTMVGSLPGSKMSSFGRSTSTQGFIQPPSIYSLYTPAPPAHPAFVPPSPSVASSREFLAPSTSRHAAPMPHVEPPTAPALPCVAPPVSPPVPAATPVPIHTGVVCDACDQVIKGVRHKCLDCPDFDLCTSCIGTGSAERHNPFHEFFEITEPGRVIVHTVFSGTGERSNDGLVDTNRSRLSVQQSSETVVNDPSPVDAVHNATCDLCDSRIRGVRYKCADCPDFDTCSGCFSITSDQHPGHAFVKIAEPSLYISRGHRSSLRHFATCDGCNNGINGVRYKCMHPDCPDFDLCANCESMPIPVHPSNHPMLKMKSPETVVPTVYRVGATQMIPEARPLSRGRASIRYISPSRSRSGSFDRGYMRNPSRDSVAQEWPPRSASPVYRPASTDSLYRPHSPASSVGSFPSYGVPVQLQQEVPVPAQPIFTPAYTYNDWQPSARFQAPVLGRWPPLQPSQAPAFSRTPSPPGIPPPVAGFHEIQPIERRPDFYHRHTVLPPSRFYPPDSPETTTVTMPAVQAPPAVQVPPSLGVLNAYSPLMQGSSTPPLMQAPSPPRSKRITPPSSVLRVPVSPEASPMREASPWFPSLVARSPTLSAPDSPDLRPLDNIATPLLSPNLPPLAPATFPSYESSVPIIDTTLADVEAYNHPSSPAHEDLLPEQESHTAKAASSSGSSASDPSFKLPPLSLDPSNDFLREFWPRVAQEFSHLISLTNTQSEGATPLANTSQSQFLGAGAPPVTAESPLTGEPLLHRPLPSISQPNLITPTTALSSLAALLNVDRTRDESVRPTEVGPSGPVDADIVVNLPKSESRANSVSPPAQDVPEVIVQRETAPQTTTPAPLSAAFLSDVTVPDGQVFPPGAEFVKCWKMLNDSGRAWPESTQLVFVAGESLSRENASGVVPVGAVEPGAEFEVWTGELKAPESSGRYISYWRLEDGSGQVFGQSIWIDIDVKENTHSESSSDSLASSSIIMPSSAPSQAPSVTSSVPVPVTLDNLNIASGPTSTAPSSLVAGLDGRSDDGSEASSVSLVSVPSVLSSDDFEHTPAAEVLIDDEDDEDEVVWQDSRSHFSNEQTPGLGAMPIPVATAAGNMEYVMLFDESSEEE</sequence>
<feature type="compositionally biased region" description="Basic and acidic residues" evidence="5">
    <location>
        <begin position="1071"/>
        <end position="1083"/>
    </location>
</feature>
<dbReference type="CDD" id="cd02249">
    <property type="entry name" value="ZZ"/>
    <property type="match status" value="1"/>
</dbReference>
<dbReference type="CDD" id="cd02340">
    <property type="entry name" value="ZZ_NBR1_like"/>
    <property type="match status" value="2"/>
</dbReference>
<feature type="region of interest" description="Disordered" evidence="5">
    <location>
        <begin position="1064"/>
        <end position="1102"/>
    </location>
</feature>
<evidence type="ECO:0000313" key="8">
    <source>
        <dbReference type="Proteomes" id="UP001556367"/>
    </source>
</evidence>